<organism evidence="1 2">
    <name type="scientific">Chrysochromulina tobinii</name>
    <dbReference type="NCBI Taxonomy" id="1460289"/>
    <lineage>
        <taxon>Eukaryota</taxon>
        <taxon>Haptista</taxon>
        <taxon>Haptophyta</taxon>
        <taxon>Prymnesiophyceae</taxon>
        <taxon>Prymnesiales</taxon>
        <taxon>Chrysochromulinaceae</taxon>
        <taxon>Chrysochromulina</taxon>
    </lineage>
</organism>
<sequence length="179" mass="18784">MVPAAHATDVDLLQVAQRVSDTEALGAFGLGNAAKEGDIGLRPTLGGVNVFVFYVIYQIAFQVYLRTKNPGGANVSLINGKRYVDGKLADKDANGRKVVQTAEIETSRRGISGMLGGGKLNAEIQKNPVVEAGSLAATVIVLGALVFGAVNPAYIEESAQKSQATCVEKIVRGQRIVCP</sequence>
<keyword evidence="2" id="KW-1185">Reference proteome</keyword>
<proteinExistence type="predicted"/>
<evidence type="ECO:0000313" key="1">
    <source>
        <dbReference type="EMBL" id="KOO21111.1"/>
    </source>
</evidence>
<dbReference type="AlphaFoldDB" id="A0A0M0J3H2"/>
<accession>A0A0M0J3H2</accession>
<dbReference type="Proteomes" id="UP000037460">
    <property type="component" value="Unassembled WGS sequence"/>
</dbReference>
<dbReference type="EMBL" id="JWZX01003389">
    <property type="protein sequence ID" value="KOO21111.1"/>
    <property type="molecule type" value="Genomic_DNA"/>
</dbReference>
<name>A0A0M0J3H2_9EUKA</name>
<evidence type="ECO:0000313" key="2">
    <source>
        <dbReference type="Proteomes" id="UP000037460"/>
    </source>
</evidence>
<gene>
    <name evidence="1" type="ORF">Ctob_001973</name>
</gene>
<comment type="caution">
    <text evidence="1">The sequence shown here is derived from an EMBL/GenBank/DDBJ whole genome shotgun (WGS) entry which is preliminary data.</text>
</comment>
<protein>
    <submittedName>
        <fullName evidence="1">Uncharacterized protein</fullName>
    </submittedName>
</protein>
<reference evidence="2" key="1">
    <citation type="journal article" date="2015" name="PLoS Genet.">
        <title>Genome Sequence and Transcriptome Analyses of Chrysochromulina tobin: Metabolic Tools for Enhanced Algal Fitness in the Prominent Order Prymnesiales (Haptophyceae).</title>
        <authorList>
            <person name="Hovde B.T."/>
            <person name="Deodato C.R."/>
            <person name="Hunsperger H.M."/>
            <person name="Ryken S.A."/>
            <person name="Yost W."/>
            <person name="Jha R.K."/>
            <person name="Patterson J."/>
            <person name="Monnat R.J. Jr."/>
            <person name="Barlow S.B."/>
            <person name="Starkenburg S.R."/>
            <person name="Cattolico R.A."/>
        </authorList>
    </citation>
    <scope>NUCLEOTIDE SEQUENCE</scope>
    <source>
        <strain evidence="2">CCMP291</strain>
    </source>
</reference>